<gene>
    <name evidence="5" type="ORF">BBIA_1159</name>
</gene>
<dbReference type="Pfam" id="PF01301">
    <property type="entry name" value="Glyco_hydro_35"/>
    <property type="match status" value="1"/>
</dbReference>
<dbReference type="InterPro" id="IPR001944">
    <property type="entry name" value="Glycoside_Hdrlase_35"/>
</dbReference>
<dbReference type="EC" id="3.2.1.23" evidence="5"/>
<reference evidence="5 6" key="1">
    <citation type="submission" date="2014-03" db="EMBL/GenBank/DDBJ databases">
        <title>Genomics of Bifidobacteria.</title>
        <authorList>
            <person name="Ventura M."/>
            <person name="Milani C."/>
            <person name="Lugli G.A."/>
        </authorList>
    </citation>
    <scope>NUCLEOTIDE SEQUENCE [LARGE SCALE GENOMIC DNA]</scope>
    <source>
        <strain evidence="5 6">DSM 23969</strain>
    </source>
</reference>
<dbReference type="GO" id="GO:0005975">
    <property type="term" value="P:carbohydrate metabolic process"/>
    <property type="evidence" value="ECO:0007669"/>
    <property type="project" value="InterPro"/>
</dbReference>
<evidence type="ECO:0000259" key="4">
    <source>
        <dbReference type="Pfam" id="PF01301"/>
    </source>
</evidence>
<evidence type="ECO:0000256" key="1">
    <source>
        <dbReference type="ARBA" id="ARBA00009809"/>
    </source>
</evidence>
<dbReference type="eggNOG" id="COG1874">
    <property type="taxonomic scope" value="Bacteria"/>
</dbReference>
<dbReference type="Gene3D" id="3.20.20.80">
    <property type="entry name" value="Glycosidases"/>
    <property type="match status" value="1"/>
</dbReference>
<dbReference type="InterPro" id="IPR017853">
    <property type="entry name" value="GH"/>
</dbReference>
<keyword evidence="6" id="KW-1185">Reference proteome</keyword>
<dbReference type="OrthoDB" id="9813184at2"/>
<evidence type="ECO:0000256" key="2">
    <source>
        <dbReference type="RuleBase" id="RU003679"/>
    </source>
</evidence>
<evidence type="ECO:0000313" key="5">
    <source>
        <dbReference type="EMBL" id="KFI47531.1"/>
    </source>
</evidence>
<dbReference type="AlphaFoldDB" id="A0A086ZLY1"/>
<feature type="domain" description="Glycoside hydrolase 35 catalytic" evidence="4">
    <location>
        <begin position="28"/>
        <end position="268"/>
    </location>
</feature>
<name>A0A086ZLY1_9BIFI</name>
<accession>A0A086ZLY1</accession>
<proteinExistence type="inferred from homology"/>
<dbReference type="PRINTS" id="PR00742">
    <property type="entry name" value="GLHYDRLASE35"/>
</dbReference>
<dbReference type="SUPFAM" id="SSF51445">
    <property type="entry name" value="(Trans)glycosidases"/>
    <property type="match status" value="1"/>
</dbReference>
<comment type="caution">
    <text evidence="5">The sequence shown here is derived from an EMBL/GenBank/DDBJ whole genome shotgun (WGS) entry which is preliminary data.</text>
</comment>
<feature type="compositionally biased region" description="Low complexity" evidence="3">
    <location>
        <begin position="692"/>
        <end position="708"/>
    </location>
</feature>
<evidence type="ECO:0000313" key="6">
    <source>
        <dbReference type="Proteomes" id="UP000029108"/>
    </source>
</evidence>
<dbReference type="EMBL" id="JGYN01000034">
    <property type="protein sequence ID" value="KFI47531.1"/>
    <property type="molecule type" value="Genomic_DNA"/>
</dbReference>
<dbReference type="GO" id="GO:0004565">
    <property type="term" value="F:beta-galactosidase activity"/>
    <property type="evidence" value="ECO:0007669"/>
    <property type="project" value="UniProtKB-EC"/>
</dbReference>
<protein>
    <submittedName>
        <fullName evidence="5">Beta-galactosidase</fullName>
        <ecNumber evidence="5">3.2.1.23</ecNumber>
    </submittedName>
</protein>
<dbReference type="STRING" id="1437608.GCA_000771645_00486"/>
<dbReference type="PANTHER" id="PTHR23421">
    <property type="entry name" value="BETA-GALACTOSIDASE RELATED"/>
    <property type="match status" value="1"/>
</dbReference>
<sequence length="1061" mass="111138">MNQSIQSGDQPGDRNSASRAVRLERGRILIDGVPRVLLCASLFPFRVPRAQWRQRLEAVKRLGYHAIDVYIPWNFHETAPGVWDFAGRHDIDAFLRLTGEAGLYAMVRPGSYICSEWDGGAIPAWVATDPAHGGGKALRQNDPAFLDAVRGWYDRILPIIARRQYGHDGPVIMVQADNELDFYNCRDPRGYIGALAGMMREAGIDVPIVACAGQGDIAQSGAGDAANVVVTPAVNLYADDNGVDMDAHVRYYRAAAARHGAPLIVTETNRLHRTLRRLVGNGAQFVGPFLQVSGWDFDLTTSVNNWGALESYMTHDYDFGGVIDPAGQERPDADEARRLSAIIAALGERLALADPVPDGERWHGVAASDPDGRAFDTTDDADPSDGGVAIGTLALHGGGLLTTLTNVAHRDATIALASDAAPSLHLPPATLPAGAGVMLVHDLPLDDALTLCATNGEPVALSVAAHGGDNDDAGRVDNVRVGDDHAGVDCAEDGRPAAVTSIELSAPLPQPGAVWAAFAPAGGEAIAVIRQTGDVETRVENGALVVSGTDGAVTFSIDGGEPRTYRVVLSRPERLYRPSCAGETTMTTVDTTGANVAAEPAWTPVPDDANGRALPMEDRGVYAGSMRYRAPLDASEYGDVTGVVLRDAADTISVRCDGTAGSVVTPWRANGGGALYVPLALGRNADDDRGAHASAADAAGSAAGAGSDRSAKRSPAQAESCTLEVTARIWGHSNFDDARLPSLRLHAKRGITGAIAVTRAYDLNSGWLTEYAPDDPAAERDLRARGLTIGDDPLPRGGLGGRTTDVWPHKLAYTRTLHAGDATAALHVEHGQARCDVALNGRAVGAITPLTPTLWLGDICDGDRLTVTVWRTWGENAGRMTLLTGLEVTGWTMAAQGLRELRAAADAAFGTGSAFDAGSASNAAVPAPDAAEDADAACGSSAPTIAAADRTATLPLAIAPGSGQWLRIPADAIAQSAHAHNTVVRFRGDGLQLTAFTRESCLGRMVLGGLPGTVLAGGRGNLFLVPEGEGDLRVWAEATRDEPGRLDTVTLGGPVDLPRKA</sequence>
<keyword evidence="5" id="KW-0378">Hydrolase</keyword>
<dbReference type="RefSeq" id="WP_160268241.1">
    <property type="nucleotide sequence ID" value="NZ_JDUU01000012.1"/>
</dbReference>
<evidence type="ECO:0000256" key="3">
    <source>
        <dbReference type="SAM" id="MobiDB-lite"/>
    </source>
</evidence>
<organism evidence="5 6">
    <name type="scientific">Bifidobacterium biavatii DSM 23969</name>
    <dbReference type="NCBI Taxonomy" id="1437608"/>
    <lineage>
        <taxon>Bacteria</taxon>
        <taxon>Bacillati</taxon>
        <taxon>Actinomycetota</taxon>
        <taxon>Actinomycetes</taxon>
        <taxon>Bifidobacteriales</taxon>
        <taxon>Bifidobacteriaceae</taxon>
        <taxon>Bifidobacterium</taxon>
    </lineage>
</organism>
<comment type="similarity">
    <text evidence="1 2">Belongs to the glycosyl hydrolase 35 family.</text>
</comment>
<dbReference type="Proteomes" id="UP000029108">
    <property type="component" value="Unassembled WGS sequence"/>
</dbReference>
<dbReference type="InterPro" id="IPR031330">
    <property type="entry name" value="Gly_Hdrlase_35_cat"/>
</dbReference>
<keyword evidence="5" id="KW-0326">Glycosidase</keyword>
<feature type="region of interest" description="Disordered" evidence="3">
    <location>
        <begin position="689"/>
        <end position="718"/>
    </location>
</feature>